<feature type="transmembrane region" description="Helical" evidence="8">
    <location>
        <begin position="96"/>
        <end position="115"/>
    </location>
</feature>
<evidence type="ECO:0000256" key="2">
    <source>
        <dbReference type="ARBA" id="ARBA00007935"/>
    </source>
</evidence>
<feature type="transmembrane region" description="Helical" evidence="8">
    <location>
        <begin position="305"/>
        <end position="326"/>
    </location>
</feature>
<gene>
    <name evidence="9" type="ORF">C1I63_16355</name>
</gene>
<name>A0A2T4UXM1_9MICO</name>
<evidence type="ECO:0000256" key="4">
    <source>
        <dbReference type="ARBA" id="ARBA00022475"/>
    </source>
</evidence>
<feature type="transmembrane region" description="Helical" evidence="8">
    <location>
        <begin position="238"/>
        <end position="264"/>
    </location>
</feature>
<comment type="caution">
    <text evidence="9">The sequence shown here is derived from an EMBL/GenBank/DDBJ whole genome shotgun (WGS) entry which is preliminary data.</text>
</comment>
<dbReference type="InterPro" id="IPR037294">
    <property type="entry name" value="ABC_BtuC-like"/>
</dbReference>
<evidence type="ECO:0000313" key="9">
    <source>
        <dbReference type="EMBL" id="PTL74250.1"/>
    </source>
</evidence>
<protein>
    <recommendedName>
        <fullName evidence="11">Enterobactin ABC transporter permease</fullName>
    </recommendedName>
</protein>
<feature type="transmembrane region" description="Helical" evidence="8">
    <location>
        <begin position="192"/>
        <end position="210"/>
    </location>
</feature>
<evidence type="ECO:0008006" key="11">
    <source>
        <dbReference type="Google" id="ProtNLM"/>
    </source>
</evidence>
<evidence type="ECO:0000313" key="10">
    <source>
        <dbReference type="Proteomes" id="UP000241085"/>
    </source>
</evidence>
<keyword evidence="4" id="KW-1003">Cell membrane</keyword>
<comment type="subcellular location">
    <subcellularLocation>
        <location evidence="1">Cell membrane</location>
        <topology evidence="1">Multi-pass membrane protein</topology>
    </subcellularLocation>
</comment>
<dbReference type="AlphaFoldDB" id="A0A2T4UXM1"/>
<feature type="transmembrane region" description="Helical" evidence="8">
    <location>
        <begin position="66"/>
        <end position="84"/>
    </location>
</feature>
<dbReference type="GO" id="GO:0022857">
    <property type="term" value="F:transmembrane transporter activity"/>
    <property type="evidence" value="ECO:0007669"/>
    <property type="project" value="InterPro"/>
</dbReference>
<keyword evidence="5 8" id="KW-0812">Transmembrane</keyword>
<dbReference type="GO" id="GO:0005886">
    <property type="term" value="C:plasma membrane"/>
    <property type="evidence" value="ECO:0007669"/>
    <property type="project" value="UniProtKB-SubCell"/>
</dbReference>
<evidence type="ECO:0000256" key="7">
    <source>
        <dbReference type="ARBA" id="ARBA00023136"/>
    </source>
</evidence>
<evidence type="ECO:0000256" key="1">
    <source>
        <dbReference type="ARBA" id="ARBA00004651"/>
    </source>
</evidence>
<organism evidence="9 10">
    <name type="scientific">Rathayibacter caricis DSM 15933</name>
    <dbReference type="NCBI Taxonomy" id="1328867"/>
    <lineage>
        <taxon>Bacteria</taxon>
        <taxon>Bacillati</taxon>
        <taxon>Actinomycetota</taxon>
        <taxon>Actinomycetes</taxon>
        <taxon>Micrococcales</taxon>
        <taxon>Microbacteriaceae</taxon>
        <taxon>Rathayibacter</taxon>
    </lineage>
</organism>
<sequence length="350" mass="35158">MTLAERRSARRTRVIAVTAVLALAAAVAGIVGGSYETTLADVRDAVLGTASARTSVIVVDMRLPRVFAGLLVGAALGVAGAVFQTLSRNPLGSPDIVGFSAGSASGALVCLVLLTPPADPALGAWAGGIGAVLAVLFLTRGAGLASERTILAGIALAALLSAANEFLLTRAPTEVARSATIWLFGSLSATDWGDTALLAVAGGVLALLLATQRERLRLLELGDELATGLGVPVRRTRLVLLLLAAGLTGTATAVSGPIGFVALAAPQLARRATGSAGIPLTASAAIGATLLLASDVLAQRVLAPLQLPVGLVTGAVGGAYLFWLVARGRRRPATAAERSPAGRVRRGRAA</sequence>
<dbReference type="CDD" id="cd06550">
    <property type="entry name" value="TM_ABC_iron-siderophores_like"/>
    <property type="match status" value="1"/>
</dbReference>
<keyword evidence="7 8" id="KW-0472">Membrane</keyword>
<feature type="transmembrane region" description="Helical" evidence="8">
    <location>
        <begin position="121"/>
        <end position="138"/>
    </location>
</feature>
<dbReference type="GO" id="GO:0033214">
    <property type="term" value="P:siderophore-iron import into cell"/>
    <property type="evidence" value="ECO:0007669"/>
    <property type="project" value="TreeGrafter"/>
</dbReference>
<dbReference type="Gene3D" id="1.10.3470.10">
    <property type="entry name" value="ABC transporter involved in vitamin B12 uptake, BtuC"/>
    <property type="match status" value="1"/>
</dbReference>
<dbReference type="EMBL" id="PZPL01000001">
    <property type="protein sequence ID" value="PTL74250.1"/>
    <property type="molecule type" value="Genomic_DNA"/>
</dbReference>
<comment type="similarity">
    <text evidence="2">Belongs to the binding-protein-dependent transport system permease family. FecCD subfamily.</text>
</comment>
<dbReference type="Proteomes" id="UP000241085">
    <property type="component" value="Unassembled WGS sequence"/>
</dbReference>
<dbReference type="RefSeq" id="WP_107575451.1">
    <property type="nucleotide sequence ID" value="NZ_PZPL01000001.1"/>
</dbReference>
<evidence type="ECO:0000256" key="5">
    <source>
        <dbReference type="ARBA" id="ARBA00022692"/>
    </source>
</evidence>
<keyword evidence="10" id="KW-1185">Reference proteome</keyword>
<evidence type="ECO:0000256" key="6">
    <source>
        <dbReference type="ARBA" id="ARBA00022989"/>
    </source>
</evidence>
<proteinExistence type="inferred from homology"/>
<dbReference type="PANTHER" id="PTHR30472">
    <property type="entry name" value="FERRIC ENTEROBACTIN TRANSPORT SYSTEM PERMEASE PROTEIN"/>
    <property type="match status" value="1"/>
</dbReference>
<evidence type="ECO:0000256" key="3">
    <source>
        <dbReference type="ARBA" id="ARBA00022448"/>
    </source>
</evidence>
<dbReference type="InterPro" id="IPR000522">
    <property type="entry name" value="ABC_transptr_permease_BtuC"/>
</dbReference>
<dbReference type="PANTHER" id="PTHR30472:SF24">
    <property type="entry name" value="FERRIC ENTEROBACTIN TRANSPORT SYSTEM PERMEASE PROTEIN FEPG"/>
    <property type="match status" value="1"/>
</dbReference>
<dbReference type="Pfam" id="PF01032">
    <property type="entry name" value="FecCD"/>
    <property type="match status" value="1"/>
</dbReference>
<dbReference type="SUPFAM" id="SSF81345">
    <property type="entry name" value="ABC transporter involved in vitamin B12 uptake, BtuC"/>
    <property type="match status" value="1"/>
</dbReference>
<feature type="transmembrane region" description="Helical" evidence="8">
    <location>
        <begin position="150"/>
        <end position="172"/>
    </location>
</feature>
<evidence type="ECO:0000256" key="8">
    <source>
        <dbReference type="SAM" id="Phobius"/>
    </source>
</evidence>
<keyword evidence="3" id="KW-0813">Transport</keyword>
<accession>A0A2T4UXM1</accession>
<keyword evidence="6 8" id="KW-1133">Transmembrane helix</keyword>
<reference evidence="9 10" key="1">
    <citation type="submission" date="2018-03" db="EMBL/GenBank/DDBJ databases">
        <title>Bacteriophage NCPPB3778 and a type I-E CRISPR drive the evolution of the US Biological Select Agent, Rathayibacter toxicus.</title>
        <authorList>
            <person name="Davis E.W.II."/>
            <person name="Tabima J.F."/>
            <person name="Weisberg A.J."/>
            <person name="Dantas Lopes L."/>
            <person name="Wiseman M.S."/>
            <person name="Wiseman M.S."/>
            <person name="Pupko T."/>
            <person name="Belcher M.S."/>
            <person name="Sechler A.J."/>
            <person name="Tancos M.A."/>
            <person name="Schroeder B.K."/>
            <person name="Murray T.D."/>
            <person name="Luster D.G."/>
            <person name="Schneider W.L."/>
            <person name="Rogers E."/>
            <person name="Andreote F.D."/>
            <person name="Grunwald N.J."/>
            <person name="Putnam M.L."/>
            <person name="Chang J.H."/>
        </authorList>
    </citation>
    <scope>NUCLEOTIDE SEQUENCE [LARGE SCALE GENOMIC DNA]</scope>
    <source>
        <strain evidence="9 10">DSM 15933</strain>
    </source>
</reference>